<dbReference type="PIRSF" id="PIRSF006060">
    <property type="entry name" value="AA_transporter"/>
    <property type="match status" value="1"/>
</dbReference>
<feature type="transmembrane region" description="Helical" evidence="7">
    <location>
        <begin position="50"/>
        <end position="69"/>
    </location>
</feature>
<proteinExistence type="predicted"/>
<feature type="region of interest" description="Disordered" evidence="6">
    <location>
        <begin position="1"/>
        <end position="23"/>
    </location>
</feature>
<feature type="transmembrane region" description="Helical" evidence="7">
    <location>
        <begin position="539"/>
        <end position="562"/>
    </location>
</feature>
<comment type="subcellular location">
    <subcellularLocation>
        <location evidence="1">Cell membrane</location>
        <topology evidence="1">Multi-pass membrane protein</topology>
    </subcellularLocation>
</comment>
<dbReference type="InterPro" id="IPR002293">
    <property type="entry name" value="AA/rel_permease1"/>
</dbReference>
<keyword evidence="5 7" id="KW-0472">Membrane</keyword>
<evidence type="ECO:0000256" key="6">
    <source>
        <dbReference type="SAM" id="MobiDB-lite"/>
    </source>
</evidence>
<keyword evidence="3 7" id="KW-0812">Transmembrane</keyword>
<dbReference type="InterPro" id="IPR050367">
    <property type="entry name" value="APC_superfamily"/>
</dbReference>
<dbReference type="PANTHER" id="PTHR42770:SF11">
    <property type="entry name" value="INNER MEMBRANE TRANSPORT PROTEIN YBAT"/>
    <property type="match status" value="1"/>
</dbReference>
<dbReference type="Proteomes" id="UP000001600">
    <property type="component" value="Chromosome 2"/>
</dbReference>
<feature type="transmembrane region" description="Helical" evidence="7">
    <location>
        <begin position="75"/>
        <end position="95"/>
    </location>
</feature>
<dbReference type="eggNOG" id="COG0531">
    <property type="taxonomic scope" value="Bacteria"/>
</dbReference>
<feature type="transmembrane region" description="Helical" evidence="7">
    <location>
        <begin position="262"/>
        <end position="282"/>
    </location>
</feature>
<feature type="transmembrane region" description="Helical" evidence="7">
    <location>
        <begin position="594"/>
        <end position="614"/>
    </location>
</feature>
<dbReference type="Pfam" id="PF13520">
    <property type="entry name" value="AA_permease_2"/>
    <property type="match status" value="1"/>
</dbReference>
<evidence type="ECO:0000256" key="5">
    <source>
        <dbReference type="ARBA" id="ARBA00023136"/>
    </source>
</evidence>
<dbReference type="AlphaFoldDB" id="B9JIC6"/>
<feature type="compositionally biased region" description="Basic and acidic residues" evidence="6">
    <location>
        <begin position="1"/>
        <end position="12"/>
    </location>
</feature>
<keyword evidence="2" id="KW-1003">Cell membrane</keyword>
<dbReference type="KEGG" id="ara:Arad_8380"/>
<dbReference type="GO" id="GO:0005886">
    <property type="term" value="C:plasma membrane"/>
    <property type="evidence" value="ECO:0007669"/>
    <property type="project" value="UniProtKB-SubCell"/>
</dbReference>
<evidence type="ECO:0000256" key="7">
    <source>
        <dbReference type="SAM" id="Phobius"/>
    </source>
</evidence>
<dbReference type="HOGENOM" id="CLU_480451_0_0_5"/>
<feature type="transmembrane region" description="Helical" evidence="7">
    <location>
        <begin position="128"/>
        <end position="151"/>
    </location>
</feature>
<feature type="transmembrane region" description="Helical" evidence="7">
    <location>
        <begin position="514"/>
        <end position="533"/>
    </location>
</feature>
<evidence type="ECO:0000313" key="9">
    <source>
        <dbReference type="Proteomes" id="UP000001600"/>
    </source>
</evidence>
<evidence type="ECO:0000256" key="4">
    <source>
        <dbReference type="ARBA" id="ARBA00022989"/>
    </source>
</evidence>
<feature type="transmembrane region" description="Helical" evidence="7">
    <location>
        <begin position="406"/>
        <end position="425"/>
    </location>
</feature>
<organism evidence="8 9">
    <name type="scientific">Rhizobium rhizogenes (strain K84 / ATCC BAA-868)</name>
    <name type="common">Agrobacterium radiobacter</name>
    <dbReference type="NCBI Taxonomy" id="311403"/>
    <lineage>
        <taxon>Bacteria</taxon>
        <taxon>Pseudomonadati</taxon>
        <taxon>Pseudomonadota</taxon>
        <taxon>Alphaproteobacteria</taxon>
        <taxon>Hyphomicrobiales</taxon>
        <taxon>Rhizobiaceae</taxon>
        <taxon>Rhizobium/Agrobacterium group</taxon>
        <taxon>Rhizobium</taxon>
    </lineage>
</organism>
<sequence length="618" mass="65576">MPWEARSGRRTTDTSGTNKWGTAPMTDIVDASAPAGTEGKLIRALDWKGAFWVAAGVPPLVLFSIGGIAGTTGKLAFAVWIISMVMGFLQSFTYAEIAGMFGNKSGGASVYGATAWLRYSKFIAPLSVWCNWFAWSPVLSLGCAIAAGYILNAFYPIPAADSQAVVAWISAHATSIAADSPRVAEYIAAHAGTAPADAVTALLSADGVGALTPAIRSWSLVSFNIPFLATANVNATFFIGGILMLIIFAIQHRGISETASVQKWLAIIVLVPLLIIGLYPIVSGQIVASNVTGLVPPTAAYAGSDGTWSNGGWTLFLGGLYIAAWSTYGFETAVCYTRELKNPKIDTFKAIFYSGLVCCLFFFLVPFAFQGVLGHAGMLAPGIVDGTGVAEALGGLIGAGRIVTQLLVILMILALFLAIMTAMAGSSRTLYQGSKDGWLPKYLDHVNENGAPTRAMWTDFAFNLCLLAIASDASGYFFVLAVSNVGYIIFNFLNLNSGWIHRMDSGHIERPWKAPTWLIGLNTILAFVNALFLGAGAKVWGYANALWVGFAFAALILPVFAYRHYVRDGGKFPVGAMDDLGLVGQDLGVKKAGILPYLAIAGGLAIVLFANWFFQLPA</sequence>
<dbReference type="STRING" id="311403.Arad_8380"/>
<dbReference type="PANTHER" id="PTHR42770">
    <property type="entry name" value="AMINO ACID TRANSPORTER-RELATED"/>
    <property type="match status" value="1"/>
</dbReference>
<evidence type="ECO:0000256" key="1">
    <source>
        <dbReference type="ARBA" id="ARBA00004651"/>
    </source>
</evidence>
<dbReference type="GO" id="GO:0022857">
    <property type="term" value="F:transmembrane transporter activity"/>
    <property type="evidence" value="ECO:0007669"/>
    <property type="project" value="InterPro"/>
</dbReference>
<gene>
    <name evidence="8" type="ordered locus">Arad_8380</name>
</gene>
<evidence type="ECO:0000256" key="3">
    <source>
        <dbReference type="ARBA" id="ARBA00022692"/>
    </source>
</evidence>
<feature type="transmembrane region" description="Helical" evidence="7">
    <location>
        <begin position="311"/>
        <end position="330"/>
    </location>
</feature>
<evidence type="ECO:0000256" key="2">
    <source>
        <dbReference type="ARBA" id="ARBA00022475"/>
    </source>
</evidence>
<dbReference type="EMBL" id="CP000629">
    <property type="protein sequence ID" value="ACM29668.1"/>
    <property type="molecule type" value="Genomic_DNA"/>
</dbReference>
<name>B9JIC6_RHIR8</name>
<protein>
    <submittedName>
        <fullName evidence="8">Amino acid transporter</fullName>
    </submittedName>
</protein>
<dbReference type="Gene3D" id="1.20.1740.10">
    <property type="entry name" value="Amino acid/polyamine transporter I"/>
    <property type="match status" value="1"/>
</dbReference>
<feature type="transmembrane region" description="Helical" evidence="7">
    <location>
        <begin position="351"/>
        <end position="373"/>
    </location>
</feature>
<reference evidence="8 9" key="1">
    <citation type="journal article" date="2009" name="J. Bacteriol.">
        <title>Genome sequences of three Agrobacterium biovars help elucidate the evolution of multichromosome genomes in bacteria.</title>
        <authorList>
            <person name="Slater S.C."/>
            <person name="Goldman B.S."/>
            <person name="Goodner B."/>
            <person name="Setubal J.C."/>
            <person name="Farrand S.K."/>
            <person name="Nester E.W."/>
            <person name="Burr T.J."/>
            <person name="Banta L."/>
            <person name="Dickerman A.W."/>
            <person name="Paulsen I."/>
            <person name="Otten L."/>
            <person name="Suen G."/>
            <person name="Welch R."/>
            <person name="Almeida N.F."/>
            <person name="Arnold F."/>
            <person name="Burton O.T."/>
            <person name="Du Z."/>
            <person name="Ewing A."/>
            <person name="Godsy E."/>
            <person name="Heisel S."/>
            <person name="Houmiel K.L."/>
            <person name="Jhaveri J."/>
            <person name="Lu J."/>
            <person name="Miller N.M."/>
            <person name="Norton S."/>
            <person name="Chen Q."/>
            <person name="Phoolcharoen W."/>
            <person name="Ohlin V."/>
            <person name="Ondrusek D."/>
            <person name="Pride N."/>
            <person name="Stricklin S.L."/>
            <person name="Sun J."/>
            <person name="Wheeler C."/>
            <person name="Wilson L."/>
            <person name="Zhu H."/>
            <person name="Wood D.W."/>
        </authorList>
    </citation>
    <scope>NUCLEOTIDE SEQUENCE [LARGE SCALE GENOMIC DNA]</scope>
    <source>
        <strain evidence="9">K84 / ATCC BAA-868</strain>
    </source>
</reference>
<evidence type="ECO:0000313" key="8">
    <source>
        <dbReference type="EMBL" id="ACM29668.1"/>
    </source>
</evidence>
<keyword evidence="4 7" id="KW-1133">Transmembrane helix</keyword>
<accession>B9JIC6</accession>
<feature type="transmembrane region" description="Helical" evidence="7">
    <location>
        <begin position="227"/>
        <end position="250"/>
    </location>
</feature>